<dbReference type="Proteomes" id="UP000887572">
    <property type="component" value="Unplaced"/>
</dbReference>
<reference evidence="2" key="1">
    <citation type="submission" date="2022-11" db="UniProtKB">
        <authorList>
            <consortium name="WormBaseParasite"/>
        </authorList>
    </citation>
    <scope>IDENTIFICATION</scope>
</reference>
<keyword evidence="1" id="KW-1185">Reference proteome</keyword>
<organism evidence="1 2">
    <name type="scientific">Globodera rostochiensis</name>
    <name type="common">Golden nematode worm</name>
    <name type="synonym">Heterodera rostochiensis</name>
    <dbReference type="NCBI Taxonomy" id="31243"/>
    <lineage>
        <taxon>Eukaryota</taxon>
        <taxon>Metazoa</taxon>
        <taxon>Ecdysozoa</taxon>
        <taxon>Nematoda</taxon>
        <taxon>Chromadorea</taxon>
        <taxon>Rhabditida</taxon>
        <taxon>Tylenchina</taxon>
        <taxon>Tylenchomorpha</taxon>
        <taxon>Tylenchoidea</taxon>
        <taxon>Heteroderidae</taxon>
        <taxon>Heteroderinae</taxon>
        <taxon>Globodera</taxon>
    </lineage>
</organism>
<accession>A0A914H7A7</accession>
<evidence type="ECO:0000313" key="1">
    <source>
        <dbReference type="Proteomes" id="UP000887572"/>
    </source>
</evidence>
<sequence>MRIKEMAFAEHSESLNDQGCLGFLTLSNEKPRKMSDNPSEVAKQFKEIFICADVLFGVFTFCGPFELGLKVALISDRFDRLVDAHFKSKEWSLGQLDIRRTTNRKGAEIVKYFDNDHDVERREQIPQNPLPDNVIGFKGIRLCYTDQSVIEFLQSIRRLFDSKLINLVINMSCRKTRSWAIIWHRIWPLINDNICALFLCLSILKLLRKFSPTVLRNCAKLRVVHSVDIFDFPKFPADDSAGASSGQALAKWLYTPRGDGLPKVLRCFYSWTGVQGVKEHHFNCSGQFHHLPFQLLLRRILEQKWLLVCCPIERDDAKWAKWEQEAVEWDWRRLVERVFIHCINDSDNGDDGLLDANEGPRKPKK</sequence>
<dbReference type="WBParaSite" id="Gr19_v10_g14670.t1">
    <property type="protein sequence ID" value="Gr19_v10_g14670.t1"/>
    <property type="gene ID" value="Gr19_v10_g14670"/>
</dbReference>
<protein>
    <submittedName>
        <fullName evidence="2">Uncharacterized protein</fullName>
    </submittedName>
</protein>
<name>A0A914H7A7_GLORO</name>
<proteinExistence type="predicted"/>
<dbReference type="AlphaFoldDB" id="A0A914H7A7"/>
<evidence type="ECO:0000313" key="2">
    <source>
        <dbReference type="WBParaSite" id="Gr19_v10_g14670.t1"/>
    </source>
</evidence>